<name>A0ABS1R9J8_9SPHI</name>
<keyword evidence="2" id="KW-1185">Reference proteome</keyword>
<proteinExistence type="predicted"/>
<dbReference type="RefSeq" id="WP_202105097.1">
    <property type="nucleotide sequence ID" value="NZ_JAERTY010000016.1"/>
</dbReference>
<evidence type="ECO:0008006" key="3">
    <source>
        <dbReference type="Google" id="ProtNLM"/>
    </source>
</evidence>
<protein>
    <recommendedName>
        <fullName evidence="3">DUF4890 domain-containing protein</fullName>
    </recommendedName>
</protein>
<comment type="caution">
    <text evidence="1">The sequence shown here is derived from an EMBL/GenBank/DDBJ whole genome shotgun (WGS) entry which is preliminary data.</text>
</comment>
<organism evidence="1 2">
    <name type="scientific">Sphingobacterium faecale</name>
    <dbReference type="NCBI Taxonomy" id="2803775"/>
    <lineage>
        <taxon>Bacteria</taxon>
        <taxon>Pseudomonadati</taxon>
        <taxon>Bacteroidota</taxon>
        <taxon>Sphingobacteriia</taxon>
        <taxon>Sphingobacteriales</taxon>
        <taxon>Sphingobacteriaceae</taxon>
        <taxon>Sphingobacterium</taxon>
    </lineage>
</organism>
<dbReference type="Proteomes" id="UP000625283">
    <property type="component" value="Unassembled WGS sequence"/>
</dbReference>
<gene>
    <name evidence="1" type="ORF">JKG61_21640</name>
</gene>
<reference evidence="1 2" key="1">
    <citation type="submission" date="2021-01" db="EMBL/GenBank/DDBJ databases">
        <title>C459-1 draft genome sequence.</title>
        <authorList>
            <person name="Zhang X.-F."/>
        </authorList>
    </citation>
    <scope>NUCLEOTIDE SEQUENCE [LARGE SCALE GENOMIC DNA]</scope>
    <source>
        <strain evidence="2">C459-1</strain>
    </source>
</reference>
<accession>A0ABS1R9J8</accession>
<dbReference type="EMBL" id="JAERTY010000016">
    <property type="protein sequence ID" value="MBL1411376.1"/>
    <property type="molecule type" value="Genomic_DNA"/>
</dbReference>
<sequence length="112" mass="13155">MKTVFALAITTALSISIGQAQQRGNRQHRSPEEQAKIKVERLATALNLQDSQKDSIYNYLLIFQKETKPENRRETWKQRDTKIKTFLTEEQVIKYDSLQKSSQNNRNRKKTD</sequence>
<evidence type="ECO:0000313" key="2">
    <source>
        <dbReference type="Proteomes" id="UP000625283"/>
    </source>
</evidence>
<evidence type="ECO:0000313" key="1">
    <source>
        <dbReference type="EMBL" id="MBL1411376.1"/>
    </source>
</evidence>